<evidence type="ECO:0000256" key="7">
    <source>
        <dbReference type="ARBA" id="ARBA00022679"/>
    </source>
</evidence>
<evidence type="ECO:0000256" key="2">
    <source>
        <dbReference type="ARBA" id="ARBA00009320"/>
    </source>
</evidence>
<dbReference type="InterPro" id="IPR050571">
    <property type="entry name" value="Class-IV_PLP-Dep_Aminotrnsfr"/>
</dbReference>
<dbReference type="PROSITE" id="PS00770">
    <property type="entry name" value="AA_TRANSFER_CLASS_4"/>
    <property type="match status" value="1"/>
</dbReference>
<evidence type="ECO:0000256" key="8">
    <source>
        <dbReference type="ARBA" id="ARBA00022898"/>
    </source>
</evidence>
<comment type="catalytic activity">
    <reaction evidence="9 12">
        <text>D-alanine + 2-oxoglutarate = D-glutamate + pyruvate</text>
        <dbReference type="Rhea" id="RHEA:15869"/>
        <dbReference type="ChEBI" id="CHEBI:15361"/>
        <dbReference type="ChEBI" id="CHEBI:16810"/>
        <dbReference type="ChEBI" id="CHEBI:29986"/>
        <dbReference type="ChEBI" id="CHEBI:57416"/>
        <dbReference type="EC" id="2.6.1.21"/>
    </reaction>
</comment>
<dbReference type="Gene3D" id="3.30.470.10">
    <property type="match status" value="1"/>
</dbReference>
<keyword evidence="7 13" id="KW-0808">Transferase</keyword>
<dbReference type="EC" id="2.6.1.21" evidence="4 12"/>
<name>A0ABW0TMG9_9BACL</name>
<comment type="cofactor">
    <cofactor evidence="1 11">
        <name>pyridoxal 5'-phosphate</name>
        <dbReference type="ChEBI" id="CHEBI:597326"/>
    </cofactor>
</comment>
<dbReference type="InterPro" id="IPR036038">
    <property type="entry name" value="Aminotransferase-like"/>
</dbReference>
<dbReference type="InterPro" id="IPR001544">
    <property type="entry name" value="Aminotrans_IV"/>
</dbReference>
<dbReference type="InterPro" id="IPR043131">
    <property type="entry name" value="BCAT-like_N"/>
</dbReference>
<protein>
    <recommendedName>
        <fullName evidence="5 12">D-alanine aminotransferase</fullName>
        <ecNumber evidence="4 12">2.6.1.21</ecNumber>
    </recommendedName>
</protein>
<comment type="similarity">
    <text evidence="2 10">Belongs to the class-IV pyridoxal-phosphate-dependent aminotransferase family.</text>
</comment>
<evidence type="ECO:0000256" key="10">
    <source>
        <dbReference type="RuleBase" id="RU004106"/>
    </source>
</evidence>
<dbReference type="Gene3D" id="3.20.10.10">
    <property type="entry name" value="D-amino Acid Aminotransferase, subunit A, domain 2"/>
    <property type="match status" value="1"/>
</dbReference>
<evidence type="ECO:0000256" key="6">
    <source>
        <dbReference type="ARBA" id="ARBA00022576"/>
    </source>
</evidence>
<dbReference type="PANTHER" id="PTHR42743:SF10">
    <property type="entry name" value="D-ALANINE AMINOTRANSFERASE"/>
    <property type="match status" value="1"/>
</dbReference>
<evidence type="ECO:0000313" key="14">
    <source>
        <dbReference type="Proteomes" id="UP001596109"/>
    </source>
</evidence>
<keyword evidence="8 11" id="KW-0663">Pyridoxal phosphate</keyword>
<dbReference type="NCBIfam" id="TIGR01121">
    <property type="entry name" value="D_amino_aminoT"/>
    <property type="match status" value="1"/>
</dbReference>
<accession>A0ABW0TMG9</accession>
<evidence type="ECO:0000256" key="3">
    <source>
        <dbReference type="ARBA" id="ARBA00011738"/>
    </source>
</evidence>
<dbReference type="InterPro" id="IPR018300">
    <property type="entry name" value="Aminotrans_IV_CS"/>
</dbReference>
<dbReference type="CDD" id="cd01558">
    <property type="entry name" value="D-AAT_like"/>
    <property type="match status" value="1"/>
</dbReference>
<evidence type="ECO:0000313" key="13">
    <source>
        <dbReference type="EMBL" id="MFC5589604.1"/>
    </source>
</evidence>
<dbReference type="EMBL" id="JBHSNO010000005">
    <property type="protein sequence ID" value="MFC5589604.1"/>
    <property type="molecule type" value="Genomic_DNA"/>
</dbReference>
<comment type="caution">
    <text evidence="13">The sequence shown here is derived from an EMBL/GenBank/DDBJ whole genome shotgun (WGS) entry which is preliminary data.</text>
</comment>
<evidence type="ECO:0000256" key="5">
    <source>
        <dbReference type="ARBA" id="ARBA00021779"/>
    </source>
</evidence>
<gene>
    <name evidence="13" type="primary">dat</name>
    <name evidence="13" type="ORF">ACFPRA_11930</name>
</gene>
<comment type="subunit">
    <text evidence="3">Homodimer.</text>
</comment>
<dbReference type="SUPFAM" id="SSF56752">
    <property type="entry name" value="D-aminoacid aminotransferase-like PLP-dependent enzymes"/>
    <property type="match status" value="1"/>
</dbReference>
<organism evidence="13 14">
    <name type="scientific">Sporosarcina soli</name>
    <dbReference type="NCBI Taxonomy" id="334736"/>
    <lineage>
        <taxon>Bacteria</taxon>
        <taxon>Bacillati</taxon>
        <taxon>Bacillota</taxon>
        <taxon>Bacilli</taxon>
        <taxon>Bacillales</taxon>
        <taxon>Caryophanaceae</taxon>
        <taxon>Sporosarcina</taxon>
    </lineage>
</organism>
<evidence type="ECO:0000256" key="9">
    <source>
        <dbReference type="ARBA" id="ARBA00047911"/>
    </source>
</evidence>
<dbReference type="RefSeq" id="WP_381434538.1">
    <property type="nucleotide sequence ID" value="NZ_JBHSNO010000005.1"/>
</dbReference>
<sequence>MSIGYVNGEFIPVDKPVIPIDERGHQFGDGVYEVIRVYHGKPFMLEEHVQRLFKSAIAIKLNVEQSHEDIQQLIDESIEKSGLADCDVYIQITRGISPRQHLFPDAPVSITLTVKPMRVTEEAIRENGKTAIFHEDERWANCYIKSLNLLPNILAKQNAQDVGGYEAILVKDGFVTEGSSSNVYMVRDQTIYTTPLSKQILPGITRMAVKNIADMLEIPFIEKKFTPDELLQADEVFITSTTNEVMPIAYVDGNKINDGASGEITRLLYRKFFELIEIVQHT</sequence>
<dbReference type="PANTHER" id="PTHR42743">
    <property type="entry name" value="AMINO-ACID AMINOTRANSFERASE"/>
    <property type="match status" value="1"/>
</dbReference>
<dbReference type="InterPro" id="IPR005784">
    <property type="entry name" value="D_amino_transT"/>
</dbReference>
<keyword evidence="14" id="KW-1185">Reference proteome</keyword>
<keyword evidence="6 13" id="KW-0032">Aminotransferase</keyword>
<dbReference type="InterPro" id="IPR043132">
    <property type="entry name" value="BCAT-like_C"/>
</dbReference>
<dbReference type="GO" id="GO:0047810">
    <property type="term" value="F:D-alanine-2-oxoglutarate aminotransferase activity"/>
    <property type="evidence" value="ECO:0007669"/>
    <property type="project" value="UniProtKB-EC"/>
</dbReference>
<dbReference type="Pfam" id="PF01063">
    <property type="entry name" value="Aminotran_4"/>
    <property type="match status" value="1"/>
</dbReference>
<evidence type="ECO:0000256" key="4">
    <source>
        <dbReference type="ARBA" id="ARBA00012874"/>
    </source>
</evidence>
<comment type="function">
    <text evidence="12">Acts on the D-isomers of alanine, leucine, aspartate, glutamate, aminobutyrate, norvaline and asparagine. The enzyme transfers an amino group from a substrate D-amino acid to the pyridoxal phosphate cofactor to form pyridoxamine and an alpha-keto acid in the first half-reaction.</text>
</comment>
<reference evidence="14" key="1">
    <citation type="journal article" date="2019" name="Int. J. Syst. Evol. Microbiol.">
        <title>The Global Catalogue of Microorganisms (GCM) 10K type strain sequencing project: providing services to taxonomists for standard genome sequencing and annotation.</title>
        <authorList>
            <consortium name="The Broad Institute Genomics Platform"/>
            <consortium name="The Broad Institute Genome Sequencing Center for Infectious Disease"/>
            <person name="Wu L."/>
            <person name="Ma J."/>
        </authorList>
    </citation>
    <scope>NUCLEOTIDE SEQUENCE [LARGE SCALE GENOMIC DNA]</scope>
    <source>
        <strain evidence="14">CGMCC 4.1434</strain>
    </source>
</reference>
<dbReference type="Proteomes" id="UP001596109">
    <property type="component" value="Unassembled WGS sequence"/>
</dbReference>
<evidence type="ECO:0000256" key="1">
    <source>
        <dbReference type="ARBA" id="ARBA00001933"/>
    </source>
</evidence>
<evidence type="ECO:0000256" key="11">
    <source>
        <dbReference type="RuleBase" id="RU004516"/>
    </source>
</evidence>
<proteinExistence type="inferred from homology"/>
<evidence type="ECO:0000256" key="12">
    <source>
        <dbReference type="RuleBase" id="RU004520"/>
    </source>
</evidence>